<dbReference type="UniPathway" id="UPA00060">
    <property type="reaction ID" value="UER00141"/>
</dbReference>
<dbReference type="Pfam" id="PF02581">
    <property type="entry name" value="TMP-TENI"/>
    <property type="match status" value="1"/>
</dbReference>
<dbReference type="Gene3D" id="3.20.20.70">
    <property type="entry name" value="Aldolase class I"/>
    <property type="match status" value="1"/>
</dbReference>
<dbReference type="InterPro" id="IPR022998">
    <property type="entry name" value="ThiamineP_synth_TenI"/>
</dbReference>
<organism evidence="11">
    <name type="scientific">Chlorobium phaeobacteroides (strain BS1)</name>
    <dbReference type="NCBI Taxonomy" id="331678"/>
    <lineage>
        <taxon>Bacteria</taxon>
        <taxon>Pseudomonadati</taxon>
        <taxon>Chlorobiota</taxon>
        <taxon>Chlorobiia</taxon>
        <taxon>Chlorobiales</taxon>
        <taxon>Chlorobiaceae</taxon>
        <taxon>Chlorobium/Pelodictyon group</taxon>
        <taxon>Chlorobium</taxon>
    </lineage>
</organism>
<dbReference type="GO" id="GO:0005737">
    <property type="term" value="C:cytoplasm"/>
    <property type="evidence" value="ECO:0007669"/>
    <property type="project" value="TreeGrafter"/>
</dbReference>
<feature type="binding site" evidence="9">
    <location>
        <position position="76"/>
    </location>
    <ligand>
        <name>Mg(2+)</name>
        <dbReference type="ChEBI" id="CHEBI:18420"/>
    </ligand>
</feature>
<dbReference type="CDD" id="cd00564">
    <property type="entry name" value="TMP_TenI"/>
    <property type="match status" value="1"/>
</dbReference>
<feature type="domain" description="Thiamine phosphate synthase/TenI" evidence="10">
    <location>
        <begin position="11"/>
        <end position="191"/>
    </location>
</feature>
<dbReference type="GO" id="GO:0004789">
    <property type="term" value="F:thiamine-phosphate diphosphorylase activity"/>
    <property type="evidence" value="ECO:0007669"/>
    <property type="project" value="UniProtKB-UniRule"/>
</dbReference>
<dbReference type="GO" id="GO:0009229">
    <property type="term" value="P:thiamine diphosphate biosynthetic process"/>
    <property type="evidence" value="ECO:0007669"/>
    <property type="project" value="UniProtKB-UniRule"/>
</dbReference>
<evidence type="ECO:0000259" key="10">
    <source>
        <dbReference type="Pfam" id="PF02581"/>
    </source>
</evidence>
<feature type="binding site" evidence="9">
    <location>
        <position position="142"/>
    </location>
    <ligand>
        <name>4-amino-2-methyl-5-(diphosphooxymethyl)pyrimidine</name>
        <dbReference type="ChEBI" id="CHEBI:57841"/>
    </ligand>
</feature>
<dbReference type="PANTHER" id="PTHR20857:SF15">
    <property type="entry name" value="THIAMINE-PHOSPHATE SYNTHASE"/>
    <property type="match status" value="1"/>
</dbReference>
<feature type="binding site" evidence="9">
    <location>
        <position position="170"/>
    </location>
    <ligand>
        <name>2-[(2R,5Z)-2-carboxy-4-methylthiazol-5(2H)-ylidene]ethyl phosphate</name>
        <dbReference type="ChEBI" id="CHEBI:62899"/>
    </ligand>
</feature>
<dbReference type="InterPro" id="IPR034291">
    <property type="entry name" value="TMP_synthase"/>
</dbReference>
<reference evidence="11" key="1">
    <citation type="submission" date="2008-06" db="EMBL/GenBank/DDBJ databases">
        <title>Complete sequence of Chlorobium phaeobacteroides BS1.</title>
        <authorList>
            <consortium name="US DOE Joint Genome Institute"/>
            <person name="Lucas S."/>
            <person name="Copeland A."/>
            <person name="Lapidus A."/>
            <person name="Glavina del Rio T."/>
            <person name="Dalin E."/>
            <person name="Tice H."/>
            <person name="Bruce D."/>
            <person name="Goodwin L."/>
            <person name="Pitluck S."/>
            <person name="Schmutz J."/>
            <person name="Larimer F."/>
            <person name="Land M."/>
            <person name="Hauser L."/>
            <person name="Kyrpides N."/>
            <person name="Ovchinnikova G."/>
            <person name="Li T."/>
            <person name="Liu Z."/>
            <person name="Zhao F."/>
            <person name="Overmann J."/>
            <person name="Bryant D.A."/>
            <person name="Richardson P."/>
        </authorList>
    </citation>
    <scope>NUCLEOTIDE SEQUENCE [LARGE SCALE GENOMIC DNA]</scope>
    <source>
        <strain evidence="11">BS1</strain>
    </source>
</reference>
<dbReference type="EMBL" id="CP001101">
    <property type="protein sequence ID" value="ACE04214.1"/>
    <property type="molecule type" value="Genomic_DNA"/>
</dbReference>
<evidence type="ECO:0000256" key="6">
    <source>
        <dbReference type="ARBA" id="ARBA00047334"/>
    </source>
</evidence>
<evidence type="ECO:0000256" key="7">
    <source>
        <dbReference type="ARBA" id="ARBA00047851"/>
    </source>
</evidence>
<comment type="catalytic activity">
    <reaction evidence="7 9">
        <text>2-(2-carboxy-4-methylthiazol-5-yl)ethyl phosphate + 4-amino-2-methyl-5-(diphosphooxymethyl)pyrimidine + 2 H(+) = thiamine phosphate + CO2 + diphosphate</text>
        <dbReference type="Rhea" id="RHEA:47848"/>
        <dbReference type="ChEBI" id="CHEBI:15378"/>
        <dbReference type="ChEBI" id="CHEBI:16526"/>
        <dbReference type="ChEBI" id="CHEBI:33019"/>
        <dbReference type="ChEBI" id="CHEBI:37575"/>
        <dbReference type="ChEBI" id="CHEBI:57841"/>
        <dbReference type="ChEBI" id="CHEBI:62890"/>
        <dbReference type="EC" id="2.5.1.3"/>
    </reaction>
</comment>
<dbReference type="STRING" id="331678.Cphamn1_1283"/>
<dbReference type="KEGG" id="cpb:Cphamn1_1283"/>
<proteinExistence type="inferred from homology"/>
<comment type="cofactor">
    <cofactor evidence="9">
        <name>Mg(2+)</name>
        <dbReference type="ChEBI" id="CHEBI:18420"/>
    </cofactor>
    <text evidence="9">Binds 1 Mg(2+) ion per subunit.</text>
</comment>
<sequence length="212" mass="23109">MKPVKKTLPRLYVVSNCRELPSPEIQLPELVSRISSHLPVIIQLREKHLSAKALYELTLKVTARKPDSAFLLSINERFDISLATNSDGVHLPENSCPLAKVRSAAPDLLIGKSTHSLKEAVTAESDGADYLFFGPVFETPLKKRYGPPMGLDKLATVCSSVSIPVYAIGGITPQNAAHCLEHGAYGVAAMSIFTSTQNLVRTLDNFHSSLDR</sequence>
<comment type="caution">
    <text evidence="9">Lacks conserved residue(s) required for the propagation of feature annotation.</text>
</comment>
<evidence type="ECO:0000256" key="3">
    <source>
        <dbReference type="ARBA" id="ARBA00022723"/>
    </source>
</evidence>
<dbReference type="SUPFAM" id="SSF51391">
    <property type="entry name" value="Thiamin phosphate synthase"/>
    <property type="match status" value="1"/>
</dbReference>
<dbReference type="AlphaFoldDB" id="B3EJ14"/>
<evidence type="ECO:0000256" key="2">
    <source>
        <dbReference type="ARBA" id="ARBA00022679"/>
    </source>
</evidence>
<dbReference type="HOGENOM" id="CLU_018272_3_4_10"/>
<dbReference type="InterPro" id="IPR036206">
    <property type="entry name" value="ThiamineP_synth_sf"/>
</dbReference>
<protein>
    <recommendedName>
        <fullName evidence="9">Thiamine-phosphate synthase</fullName>
        <shortName evidence="9">TP synthase</shortName>
        <shortName evidence="9">TPS</shortName>
        <ecNumber evidence="9">2.5.1.3</ecNumber>
    </recommendedName>
    <alternativeName>
        <fullName evidence="9">Thiamine-phosphate pyrophosphorylase</fullName>
        <shortName evidence="9">TMP pyrophosphorylase</shortName>
        <shortName evidence="9">TMP-PPase</shortName>
    </alternativeName>
</protein>
<dbReference type="GO" id="GO:0000287">
    <property type="term" value="F:magnesium ion binding"/>
    <property type="evidence" value="ECO:0007669"/>
    <property type="project" value="UniProtKB-UniRule"/>
</dbReference>
<dbReference type="eggNOG" id="COG0352">
    <property type="taxonomic scope" value="Bacteria"/>
</dbReference>
<accession>B3EJ14</accession>
<evidence type="ECO:0000256" key="4">
    <source>
        <dbReference type="ARBA" id="ARBA00022842"/>
    </source>
</evidence>
<comment type="function">
    <text evidence="9">Condenses 4-methyl-5-(beta-hydroxyethyl)thiazole monophosphate (THZ-P) and 2-methyl-4-amino-5-hydroxymethyl pyrimidine pyrophosphate (HMP-PP) to form thiamine monophosphate (TMP).</text>
</comment>
<dbReference type="EC" id="2.5.1.3" evidence="9"/>
<comment type="catalytic activity">
    <reaction evidence="6 9">
        <text>4-methyl-5-(2-phosphooxyethyl)-thiazole + 4-amino-2-methyl-5-(diphosphooxymethyl)pyrimidine + H(+) = thiamine phosphate + diphosphate</text>
        <dbReference type="Rhea" id="RHEA:22328"/>
        <dbReference type="ChEBI" id="CHEBI:15378"/>
        <dbReference type="ChEBI" id="CHEBI:33019"/>
        <dbReference type="ChEBI" id="CHEBI:37575"/>
        <dbReference type="ChEBI" id="CHEBI:57841"/>
        <dbReference type="ChEBI" id="CHEBI:58296"/>
        <dbReference type="EC" id="2.5.1.3"/>
    </reaction>
</comment>
<evidence type="ECO:0000256" key="5">
    <source>
        <dbReference type="ARBA" id="ARBA00022977"/>
    </source>
</evidence>
<dbReference type="InterPro" id="IPR013785">
    <property type="entry name" value="Aldolase_TIM"/>
</dbReference>
<evidence type="ECO:0000256" key="8">
    <source>
        <dbReference type="ARBA" id="ARBA00047883"/>
    </source>
</evidence>
<keyword evidence="4 9" id="KW-0460">Magnesium</keyword>
<evidence type="ECO:0000256" key="9">
    <source>
        <dbReference type="HAMAP-Rule" id="MF_00097"/>
    </source>
</evidence>
<dbReference type="GO" id="GO:0009228">
    <property type="term" value="P:thiamine biosynthetic process"/>
    <property type="evidence" value="ECO:0007669"/>
    <property type="project" value="UniProtKB-KW"/>
</dbReference>
<comment type="catalytic activity">
    <reaction evidence="8 9">
        <text>2-[(2R,5Z)-2-carboxy-4-methylthiazol-5(2H)-ylidene]ethyl phosphate + 4-amino-2-methyl-5-(diphosphooxymethyl)pyrimidine + 2 H(+) = thiamine phosphate + CO2 + diphosphate</text>
        <dbReference type="Rhea" id="RHEA:47844"/>
        <dbReference type="ChEBI" id="CHEBI:15378"/>
        <dbReference type="ChEBI" id="CHEBI:16526"/>
        <dbReference type="ChEBI" id="CHEBI:33019"/>
        <dbReference type="ChEBI" id="CHEBI:37575"/>
        <dbReference type="ChEBI" id="CHEBI:57841"/>
        <dbReference type="ChEBI" id="CHEBI:62899"/>
        <dbReference type="EC" id="2.5.1.3"/>
    </reaction>
</comment>
<comment type="similarity">
    <text evidence="9">Belongs to the thiamine-phosphate synthase family.</text>
</comment>
<name>B3EJ14_CHLPB</name>
<keyword evidence="3 9" id="KW-0479">Metal-binding</keyword>
<dbReference type="PANTHER" id="PTHR20857">
    <property type="entry name" value="THIAMINE-PHOSPHATE PYROPHOSPHORYLASE"/>
    <property type="match status" value="1"/>
</dbReference>
<comment type="pathway">
    <text evidence="1 9">Cofactor biosynthesis; thiamine diphosphate biosynthesis; thiamine phosphate from 4-amino-2-methyl-5-diphosphomethylpyrimidine and 4-methyl-5-(2-phosphoethyl)-thiazole: step 1/1.</text>
</comment>
<keyword evidence="5 9" id="KW-0784">Thiamine biosynthesis</keyword>
<feature type="binding site" evidence="9">
    <location>
        <begin position="43"/>
        <end position="47"/>
    </location>
    <ligand>
        <name>4-amino-2-methyl-5-(diphosphooxymethyl)pyrimidine</name>
        <dbReference type="ChEBI" id="CHEBI:57841"/>
    </ligand>
</feature>
<evidence type="ECO:0000256" key="1">
    <source>
        <dbReference type="ARBA" id="ARBA00005165"/>
    </source>
</evidence>
<dbReference type="HAMAP" id="MF_00097">
    <property type="entry name" value="TMP_synthase"/>
    <property type="match status" value="1"/>
</dbReference>
<feature type="binding site" evidence="9">
    <location>
        <position position="113"/>
    </location>
    <ligand>
        <name>4-amino-2-methyl-5-(diphosphooxymethyl)pyrimidine</name>
        <dbReference type="ChEBI" id="CHEBI:57841"/>
    </ligand>
</feature>
<feature type="binding site" evidence="9">
    <location>
        <position position="75"/>
    </location>
    <ligand>
        <name>4-amino-2-methyl-5-(diphosphooxymethyl)pyrimidine</name>
        <dbReference type="ChEBI" id="CHEBI:57841"/>
    </ligand>
</feature>
<dbReference type="OrthoDB" id="194683at2"/>
<evidence type="ECO:0000313" key="11">
    <source>
        <dbReference type="EMBL" id="ACE04214.1"/>
    </source>
</evidence>
<gene>
    <name evidence="9" type="primary">thiE</name>
    <name evidence="11" type="ordered locus">Cphamn1_1283</name>
</gene>
<keyword evidence="2 9" id="KW-0808">Transferase</keyword>